<dbReference type="InterPro" id="IPR002492">
    <property type="entry name" value="Transposase_Tc1-like"/>
</dbReference>
<evidence type="ECO:0000313" key="4">
    <source>
        <dbReference type="Proteomes" id="UP000663889"/>
    </source>
</evidence>
<dbReference type="GO" id="GO:0003677">
    <property type="term" value="F:DNA binding"/>
    <property type="evidence" value="ECO:0007669"/>
    <property type="project" value="InterPro"/>
</dbReference>
<evidence type="ECO:0008006" key="5">
    <source>
        <dbReference type="Google" id="ProtNLM"/>
    </source>
</evidence>
<dbReference type="InterPro" id="IPR038717">
    <property type="entry name" value="Tc1-like_DDE_dom"/>
</dbReference>
<dbReference type="PANTHER" id="PTHR23022">
    <property type="entry name" value="TRANSPOSABLE ELEMENT-RELATED"/>
    <property type="match status" value="1"/>
</dbReference>
<accession>A0A814Z0Q4</accession>
<dbReference type="GO" id="GO:0015074">
    <property type="term" value="P:DNA integration"/>
    <property type="evidence" value="ECO:0007669"/>
    <property type="project" value="InterPro"/>
</dbReference>
<dbReference type="GO" id="GO:0006313">
    <property type="term" value="P:DNA transposition"/>
    <property type="evidence" value="ECO:0007669"/>
    <property type="project" value="InterPro"/>
</dbReference>
<dbReference type="Proteomes" id="UP000663889">
    <property type="component" value="Unassembled WGS sequence"/>
</dbReference>
<proteinExistence type="predicted"/>
<name>A0A814Z0Q4_9BILA</name>
<dbReference type="InterPro" id="IPR036397">
    <property type="entry name" value="RNaseH_sf"/>
</dbReference>
<dbReference type="EMBL" id="CAJNOU010001671">
    <property type="protein sequence ID" value="CAF1237504.1"/>
    <property type="molecule type" value="Genomic_DNA"/>
</dbReference>
<dbReference type="AlphaFoldDB" id="A0A814Z0Q4"/>
<protein>
    <recommendedName>
        <fullName evidence="5">Transposase</fullName>
    </recommendedName>
</protein>
<evidence type="ECO:0000259" key="1">
    <source>
        <dbReference type="Pfam" id="PF01498"/>
    </source>
</evidence>
<dbReference type="Gene3D" id="3.30.420.10">
    <property type="entry name" value="Ribonuclease H-like superfamily/Ribonuclease H"/>
    <property type="match status" value="2"/>
</dbReference>
<feature type="domain" description="Transposase Tc1-like" evidence="1">
    <location>
        <begin position="39"/>
        <end position="108"/>
    </location>
</feature>
<sequence length="238" mass="28114">MLCSRNTIHSIIVKYKKTKCIGNILGRGRKRKTTICVDKAIQCKIKVDRRKSAPTVRQEIEQELGVVISNQTVRRRLHEIGFYGRVARKKPYVNKVNRLKRLKYVKMHEDKDTEFWKTVLWPDESKFNLFGSDGKVMVWRSPKEEFNPACTVPTVKHEGGIERLIWPPFSPDMNPIEYLWDELERRMKKHQPKNQDQLRQTLQVEWEGIGSDVTKKLVESVPSRLNECYRIKGYPIKY</sequence>
<gene>
    <name evidence="3" type="ORF">SEV965_LOCUS23038</name>
</gene>
<organism evidence="3 4">
    <name type="scientific">Rotaria sordida</name>
    <dbReference type="NCBI Taxonomy" id="392033"/>
    <lineage>
        <taxon>Eukaryota</taxon>
        <taxon>Metazoa</taxon>
        <taxon>Spiralia</taxon>
        <taxon>Gnathifera</taxon>
        <taxon>Rotifera</taxon>
        <taxon>Eurotatoria</taxon>
        <taxon>Bdelloidea</taxon>
        <taxon>Philodinida</taxon>
        <taxon>Philodinidae</taxon>
        <taxon>Rotaria</taxon>
    </lineage>
</organism>
<dbReference type="Pfam" id="PF13358">
    <property type="entry name" value="DDE_3"/>
    <property type="match status" value="1"/>
</dbReference>
<evidence type="ECO:0000259" key="2">
    <source>
        <dbReference type="Pfam" id="PF13358"/>
    </source>
</evidence>
<dbReference type="InterPro" id="IPR052338">
    <property type="entry name" value="Transposase_5"/>
</dbReference>
<feature type="domain" description="Tc1-like transposase DDE" evidence="2">
    <location>
        <begin position="158"/>
        <end position="199"/>
    </location>
</feature>
<evidence type="ECO:0000313" key="3">
    <source>
        <dbReference type="EMBL" id="CAF1237504.1"/>
    </source>
</evidence>
<dbReference type="Pfam" id="PF01498">
    <property type="entry name" value="HTH_Tnp_Tc3_2"/>
    <property type="match status" value="1"/>
</dbReference>
<dbReference type="PANTHER" id="PTHR23022:SF134">
    <property type="entry name" value="TRANSPOSABLE ELEMENT TC1 TRANSPOSASE"/>
    <property type="match status" value="1"/>
</dbReference>
<reference evidence="3" key="1">
    <citation type="submission" date="2021-02" db="EMBL/GenBank/DDBJ databases">
        <authorList>
            <person name="Nowell W R."/>
        </authorList>
    </citation>
    <scope>NUCLEOTIDE SEQUENCE</scope>
</reference>
<comment type="caution">
    <text evidence="3">The sequence shown here is derived from an EMBL/GenBank/DDBJ whole genome shotgun (WGS) entry which is preliminary data.</text>
</comment>